<accession>A0A8X6M2U2</accession>
<reference evidence="1" key="1">
    <citation type="submission" date="2020-07" db="EMBL/GenBank/DDBJ databases">
        <title>Multicomponent nature underlies the extraordinary mechanical properties of spider dragline silk.</title>
        <authorList>
            <person name="Kono N."/>
            <person name="Nakamura H."/>
            <person name="Mori M."/>
            <person name="Yoshida Y."/>
            <person name="Ohtoshi R."/>
            <person name="Malay A.D."/>
            <person name="Moran D.A.P."/>
            <person name="Tomita M."/>
            <person name="Numata K."/>
            <person name="Arakawa K."/>
        </authorList>
    </citation>
    <scope>NUCLEOTIDE SEQUENCE</scope>
</reference>
<comment type="caution">
    <text evidence="1">The sequence shown here is derived from an EMBL/GenBank/DDBJ whole genome shotgun (WGS) entry which is preliminary data.</text>
</comment>
<gene>
    <name evidence="1" type="primary">AVEN_204636_1</name>
    <name evidence="1" type="ORF">TNCT_617461</name>
</gene>
<dbReference type="Proteomes" id="UP000887116">
    <property type="component" value="Unassembled WGS sequence"/>
</dbReference>
<proteinExistence type="predicted"/>
<protein>
    <submittedName>
        <fullName evidence="1">Uncharacterized protein</fullName>
    </submittedName>
</protein>
<evidence type="ECO:0000313" key="2">
    <source>
        <dbReference type="Proteomes" id="UP000887116"/>
    </source>
</evidence>
<dbReference type="EMBL" id="BMAO01009195">
    <property type="protein sequence ID" value="GFR29244.1"/>
    <property type="molecule type" value="Genomic_DNA"/>
</dbReference>
<name>A0A8X6M2U2_TRICU</name>
<organism evidence="1 2">
    <name type="scientific">Trichonephila clavata</name>
    <name type="common">Joro spider</name>
    <name type="synonym">Nephila clavata</name>
    <dbReference type="NCBI Taxonomy" id="2740835"/>
    <lineage>
        <taxon>Eukaryota</taxon>
        <taxon>Metazoa</taxon>
        <taxon>Ecdysozoa</taxon>
        <taxon>Arthropoda</taxon>
        <taxon>Chelicerata</taxon>
        <taxon>Arachnida</taxon>
        <taxon>Araneae</taxon>
        <taxon>Araneomorphae</taxon>
        <taxon>Entelegynae</taxon>
        <taxon>Araneoidea</taxon>
        <taxon>Nephilidae</taxon>
        <taxon>Trichonephila</taxon>
    </lineage>
</organism>
<evidence type="ECO:0000313" key="1">
    <source>
        <dbReference type="EMBL" id="GFR29244.1"/>
    </source>
</evidence>
<dbReference type="OrthoDB" id="6115992at2759"/>
<keyword evidence="2" id="KW-1185">Reference proteome</keyword>
<sequence>MFSFWNFKKSNWGSYKSSSDNSLSEAVSFCDLDSKWWFFKDSVLRAACVANPIGNRKKYKPFIHNSEVFLPLLLQRTALQRHFMSSSSPDAKSVLNMINAKIKRLYLVIRRESLNSLCESLGSRTPNTKLWKLVKNIHRVWPQVEKTNTLSHSGGSLCCDNEAANLLGRHYQKESRLSFNSKDKLIAKLARDFIHKSHCSPGERNSFFNKDFTMIDLESACQERDFKKFPGMDGIDGQMLVNLNQLGRSFPLDIFSTS</sequence>
<dbReference type="AlphaFoldDB" id="A0A8X6M2U2"/>